<sequence>MSNLTISVPADVLKRARIRAIEEGVSVNAVLARYLERWAQTDELRRRRQNAADRLVQLAEQSQAGSGGRRWSRDELYE</sequence>
<accession>A0AAJ0U7R1</accession>
<gene>
    <name evidence="2" type="ORF">CKO40_16080</name>
</gene>
<proteinExistence type="predicted"/>
<dbReference type="GO" id="GO:0006355">
    <property type="term" value="P:regulation of DNA-templated transcription"/>
    <property type="evidence" value="ECO:0007669"/>
    <property type="project" value="InterPro"/>
</dbReference>
<evidence type="ECO:0000313" key="2">
    <source>
        <dbReference type="EMBL" id="MBK1706032.1"/>
    </source>
</evidence>
<dbReference type="EMBL" id="NRSJ01000032">
    <property type="protein sequence ID" value="MBK1706032.1"/>
    <property type="molecule type" value="Genomic_DNA"/>
</dbReference>
<evidence type="ECO:0000313" key="3">
    <source>
        <dbReference type="Proteomes" id="UP001296776"/>
    </source>
</evidence>
<dbReference type="AlphaFoldDB" id="A0AAJ0U7R1"/>
<feature type="region of interest" description="Disordered" evidence="1">
    <location>
        <begin position="58"/>
        <end position="78"/>
    </location>
</feature>
<keyword evidence="3" id="KW-1185">Reference proteome</keyword>
<dbReference type="SUPFAM" id="SSF47598">
    <property type="entry name" value="Ribbon-helix-helix"/>
    <property type="match status" value="1"/>
</dbReference>
<dbReference type="RefSeq" id="WP_200347396.1">
    <property type="nucleotide sequence ID" value="NZ_NRSJ01000032.1"/>
</dbReference>
<dbReference type="Proteomes" id="UP001296776">
    <property type="component" value="Unassembled WGS sequence"/>
</dbReference>
<dbReference type="InterPro" id="IPR010985">
    <property type="entry name" value="Ribbon_hlx_hlx"/>
</dbReference>
<evidence type="ECO:0000256" key="1">
    <source>
        <dbReference type="SAM" id="MobiDB-lite"/>
    </source>
</evidence>
<protein>
    <submittedName>
        <fullName evidence="2">Uncharacterized protein</fullName>
    </submittedName>
</protein>
<comment type="caution">
    <text evidence="2">The sequence shown here is derived from an EMBL/GenBank/DDBJ whole genome shotgun (WGS) entry which is preliminary data.</text>
</comment>
<organism evidence="2 3">
    <name type="scientific">Halochromatium glycolicum</name>
    <dbReference type="NCBI Taxonomy" id="85075"/>
    <lineage>
        <taxon>Bacteria</taxon>
        <taxon>Pseudomonadati</taxon>
        <taxon>Pseudomonadota</taxon>
        <taxon>Gammaproteobacteria</taxon>
        <taxon>Chromatiales</taxon>
        <taxon>Chromatiaceae</taxon>
        <taxon>Halochromatium</taxon>
    </lineage>
</organism>
<reference evidence="2" key="2">
    <citation type="journal article" date="2020" name="Microorganisms">
        <title>Osmotic Adaptation and Compatible Solute Biosynthesis of Phototrophic Bacteria as Revealed from Genome Analyses.</title>
        <authorList>
            <person name="Imhoff J.F."/>
            <person name="Rahn T."/>
            <person name="Kunzel S."/>
            <person name="Keller A."/>
            <person name="Neulinger S.C."/>
        </authorList>
    </citation>
    <scope>NUCLEOTIDE SEQUENCE</scope>
    <source>
        <strain evidence="2">DSM 11080</strain>
    </source>
</reference>
<reference evidence="2" key="1">
    <citation type="submission" date="2017-08" db="EMBL/GenBank/DDBJ databases">
        <authorList>
            <person name="Imhoff J.F."/>
            <person name="Rahn T."/>
            <person name="Kuenzel S."/>
            <person name="Neulinger S.C."/>
        </authorList>
    </citation>
    <scope>NUCLEOTIDE SEQUENCE</scope>
    <source>
        <strain evidence="2">DSM 11080</strain>
    </source>
</reference>
<name>A0AAJ0U7R1_9GAMM</name>